<dbReference type="Proteomes" id="UP001159428">
    <property type="component" value="Unassembled WGS sequence"/>
</dbReference>
<name>A0AAU9WWR0_9CNID</name>
<accession>A0AAU9WWR0</accession>
<dbReference type="PROSITE" id="PS50294">
    <property type="entry name" value="WD_REPEATS_REGION"/>
    <property type="match status" value="3"/>
</dbReference>
<comment type="caution">
    <text evidence="3">The sequence shown here is derived from an EMBL/GenBank/DDBJ whole genome shotgun (WGS) entry which is preliminary data.</text>
</comment>
<dbReference type="InterPro" id="IPR001680">
    <property type="entry name" value="WD40_rpt"/>
</dbReference>
<gene>
    <name evidence="3" type="ORF">PMEA_00013508</name>
</gene>
<dbReference type="SUPFAM" id="SSF50978">
    <property type="entry name" value="WD40 repeat-like"/>
    <property type="match status" value="1"/>
</dbReference>
<evidence type="ECO:0000313" key="3">
    <source>
        <dbReference type="EMBL" id="CAH3128520.1"/>
    </source>
</evidence>
<sequence length="965" mass="106866">MAASHEGLLRVSSSPGQLQMTCTSEFVALPLTKTIVGVWWLGDISRKPLQLSGHSGIISATCFGQKDRPLLLCTASEDFIYIWNIEKLLAIDNITSDHSSGIPVGKDLGHVQHLSFSMTDRLITACIGREIWVINIQTSKLDTLLEGHTSIVTCAEFPPKNESIIVSISEDRTFKVWNIEQSCLVYQSAILSAHPFLSLAMDSVQEQMAIGSADGKLHLYDLTYNGGYRCLYELDVNQLMQKYWSQKETIAETSKNGPSFINSQPTWQSKSTPDEGNEVVLEPGMAVLAVCFITNPLQESARHRDAGAHRVLFGSHTGSAIKDVFHVSSIVAIATTAAIVLLNCDSREPLYVLDFQEPILSSSELDDVQYHISTPGSFAFAERPDGNMICLIGSLFQNTVNVVKIRKPKTNTETENVHQDLPQRLSQSVGLSSHSDQAEVTSPMGGAEMATSTVTVLSNAPLCSNSPLKAELVPKTATKLRQKQKSSSKGYMYFFSFSFLSSYMTTSILMSKFSCDHFDLSAAESESHLFKVTCCMFFHPFVFHFLDVKTRVLDQPLTFHPKVKSSGYSSSAPRSKMFSPNTSASKPKPSAFPSKKVTSTSLSTGASLKEYPMDSEAPTNLEHKLWLTEKPTPINCIVFSDDGKHIACGLANKSVHMMRPPPSSKERVFTGHDGSVTSVSFSHDSRWLMTSSSDKTVRLWSPAHSDPVMTFSSVNHNFSSELNSSTNVKDNPPFSKEITQAKFYYVDKFVFLASGNGLHMYKYHIDTGQKDDVKRYQTNNKYKLVKIFQQEKAQQITCFSAINGFHSYIVLCCGSNKSIQVFDMNAARTVRVILDSHTRPAHTICQNEGSLFVSHPPNAYDLFLTAAVTDGIKLWDLRTNRCVRRYDGHVNRSQPVGVAISPCARFIATGSEDRSAYLYDIRGNTFCHRLTGHTDAVSEVAFHPAQPQLVTASQDGRLRFFSDHG</sequence>
<dbReference type="SUPFAM" id="SSF50998">
    <property type="entry name" value="Quinoprotein alcohol dehydrogenase-like"/>
    <property type="match status" value="1"/>
</dbReference>
<dbReference type="EMBL" id="CALNXJ010000023">
    <property type="protein sequence ID" value="CAH3128520.1"/>
    <property type="molecule type" value="Genomic_DNA"/>
</dbReference>
<organism evidence="3 4">
    <name type="scientific">Pocillopora meandrina</name>
    <dbReference type="NCBI Taxonomy" id="46732"/>
    <lineage>
        <taxon>Eukaryota</taxon>
        <taxon>Metazoa</taxon>
        <taxon>Cnidaria</taxon>
        <taxon>Anthozoa</taxon>
        <taxon>Hexacorallia</taxon>
        <taxon>Scleractinia</taxon>
        <taxon>Astrocoeniina</taxon>
        <taxon>Pocilloporidae</taxon>
        <taxon>Pocillopora</taxon>
    </lineage>
</organism>
<feature type="compositionally biased region" description="Polar residues" evidence="2">
    <location>
        <begin position="566"/>
        <end position="582"/>
    </location>
</feature>
<dbReference type="AlphaFoldDB" id="A0AAU9WWR0"/>
<keyword evidence="4" id="KW-1185">Reference proteome</keyword>
<dbReference type="InterPro" id="IPR036322">
    <property type="entry name" value="WD40_repeat_dom_sf"/>
</dbReference>
<proteinExistence type="predicted"/>
<dbReference type="PANTHER" id="PTHR44525:SF1">
    <property type="entry name" value="WD REPEAT-CONTAINING PROTEIN 27"/>
    <property type="match status" value="1"/>
</dbReference>
<feature type="compositionally biased region" description="Low complexity" evidence="2">
    <location>
        <begin position="583"/>
        <end position="596"/>
    </location>
</feature>
<reference evidence="3 4" key="1">
    <citation type="submission" date="2022-05" db="EMBL/GenBank/DDBJ databases">
        <authorList>
            <consortium name="Genoscope - CEA"/>
            <person name="William W."/>
        </authorList>
    </citation>
    <scope>NUCLEOTIDE SEQUENCE [LARGE SCALE GENOMIC DNA]</scope>
</reference>
<feature type="repeat" description="WD" evidence="1">
    <location>
        <begin position="930"/>
        <end position="965"/>
    </location>
</feature>
<evidence type="ECO:0000256" key="2">
    <source>
        <dbReference type="SAM" id="MobiDB-lite"/>
    </source>
</evidence>
<dbReference type="Pfam" id="PF00400">
    <property type="entry name" value="WD40"/>
    <property type="match status" value="5"/>
</dbReference>
<keyword evidence="1" id="KW-0853">WD repeat</keyword>
<dbReference type="SMART" id="SM00320">
    <property type="entry name" value="WD40"/>
    <property type="match status" value="10"/>
</dbReference>
<evidence type="ECO:0000256" key="1">
    <source>
        <dbReference type="PROSITE-ProRule" id="PRU00221"/>
    </source>
</evidence>
<feature type="region of interest" description="Disordered" evidence="2">
    <location>
        <begin position="563"/>
        <end position="598"/>
    </location>
</feature>
<feature type="region of interest" description="Disordered" evidence="2">
    <location>
        <begin position="255"/>
        <end position="275"/>
    </location>
</feature>
<dbReference type="PANTHER" id="PTHR44525">
    <property type="entry name" value="WD REPEAT-CONTAINING PROTEIN 27"/>
    <property type="match status" value="1"/>
</dbReference>
<dbReference type="Gene3D" id="2.130.10.10">
    <property type="entry name" value="YVTN repeat-like/Quinoprotein amine dehydrogenase"/>
    <property type="match status" value="3"/>
</dbReference>
<dbReference type="PROSITE" id="PS50082">
    <property type="entry name" value="WD_REPEATS_2"/>
    <property type="match status" value="3"/>
</dbReference>
<dbReference type="InterPro" id="IPR042411">
    <property type="entry name" value="WDR27"/>
</dbReference>
<feature type="compositionally biased region" description="Polar residues" evidence="2">
    <location>
        <begin position="255"/>
        <end position="271"/>
    </location>
</feature>
<dbReference type="InterPro" id="IPR015943">
    <property type="entry name" value="WD40/YVTN_repeat-like_dom_sf"/>
</dbReference>
<protein>
    <submittedName>
        <fullName evidence="3">Uncharacterized protein</fullName>
    </submittedName>
</protein>
<dbReference type="InterPro" id="IPR011047">
    <property type="entry name" value="Quinoprotein_ADH-like_sf"/>
</dbReference>
<feature type="repeat" description="WD" evidence="1">
    <location>
        <begin position="145"/>
        <end position="187"/>
    </location>
</feature>
<feature type="repeat" description="WD" evidence="1">
    <location>
        <begin position="669"/>
        <end position="710"/>
    </location>
</feature>
<evidence type="ECO:0000313" key="4">
    <source>
        <dbReference type="Proteomes" id="UP001159428"/>
    </source>
</evidence>